<dbReference type="PROSITE" id="PS50928">
    <property type="entry name" value="ABC_TM1"/>
    <property type="match status" value="1"/>
</dbReference>
<dbReference type="InterPro" id="IPR043429">
    <property type="entry name" value="ArtM/GltK/GlnP/TcyL/YhdX-like"/>
</dbReference>
<keyword evidence="5" id="KW-0029">Amino-acid transport</keyword>
<feature type="transmembrane region" description="Helical" evidence="8">
    <location>
        <begin position="54"/>
        <end position="75"/>
    </location>
</feature>
<dbReference type="GO" id="GO:0006865">
    <property type="term" value="P:amino acid transport"/>
    <property type="evidence" value="ECO:0007669"/>
    <property type="project" value="UniProtKB-KW"/>
</dbReference>
<comment type="similarity">
    <text evidence="8">Belongs to the binding-protein-dependent transport system permease family.</text>
</comment>
<feature type="transmembrane region" description="Helical" evidence="8">
    <location>
        <begin position="81"/>
        <end position="102"/>
    </location>
</feature>
<proteinExistence type="inferred from homology"/>
<evidence type="ECO:0000259" key="9">
    <source>
        <dbReference type="PROSITE" id="PS50928"/>
    </source>
</evidence>
<comment type="caution">
    <text evidence="10">The sequence shown here is derived from an EMBL/GenBank/DDBJ whole genome shotgun (WGS) entry which is preliminary data.</text>
</comment>
<dbReference type="CDD" id="cd06261">
    <property type="entry name" value="TM_PBP2"/>
    <property type="match status" value="1"/>
</dbReference>
<dbReference type="Pfam" id="PF00528">
    <property type="entry name" value="BPD_transp_1"/>
    <property type="match status" value="1"/>
</dbReference>
<reference evidence="10" key="2">
    <citation type="submission" date="2021-04" db="EMBL/GenBank/DDBJ databases">
        <authorList>
            <person name="Gilroy R."/>
        </authorList>
    </citation>
    <scope>NUCLEOTIDE SEQUENCE</scope>
    <source>
        <strain evidence="10">CHK192-8294</strain>
    </source>
</reference>
<keyword evidence="3" id="KW-1003">Cell membrane</keyword>
<sequence length="223" mass="24189">MKLFDLFISSFWPMFKAGLTISVPLMLVSFALGLVLAFALALMRMSNFKPFKGIAWFVVWVIRGTPLLTQIYVIFFGLSALGVVLAPIPSAILALTISQGAYNSEVIRAALGSIPKGQFEACRALGLNKMQTMRKVIIPQAALVAVPSLGNSFISLLKDTSLVSTITVAEIMMTAKTINATAFEPLLLYVEAGVVYLIFSTVLTQLQGMLEKKLGKHLVDSRA</sequence>
<feature type="transmembrane region" description="Helical" evidence="8">
    <location>
        <begin position="20"/>
        <end position="42"/>
    </location>
</feature>
<evidence type="ECO:0000256" key="3">
    <source>
        <dbReference type="ARBA" id="ARBA00022475"/>
    </source>
</evidence>
<gene>
    <name evidence="10" type="ORF">H9712_00430</name>
</gene>
<evidence type="ECO:0000256" key="4">
    <source>
        <dbReference type="ARBA" id="ARBA00022692"/>
    </source>
</evidence>
<evidence type="ECO:0000313" key="11">
    <source>
        <dbReference type="Proteomes" id="UP000823921"/>
    </source>
</evidence>
<organism evidence="10 11">
    <name type="scientific">Candidatus Flavonifractor intestinigallinarum</name>
    <dbReference type="NCBI Taxonomy" id="2838586"/>
    <lineage>
        <taxon>Bacteria</taxon>
        <taxon>Bacillati</taxon>
        <taxon>Bacillota</taxon>
        <taxon>Clostridia</taxon>
        <taxon>Eubacteriales</taxon>
        <taxon>Oscillospiraceae</taxon>
        <taxon>Flavonifractor</taxon>
    </lineage>
</organism>
<dbReference type="PANTHER" id="PTHR30614:SF0">
    <property type="entry name" value="L-CYSTINE TRANSPORT SYSTEM PERMEASE PROTEIN TCYL"/>
    <property type="match status" value="1"/>
</dbReference>
<accession>A0A9D2MJL4</accession>
<dbReference type="GO" id="GO:0022857">
    <property type="term" value="F:transmembrane transporter activity"/>
    <property type="evidence" value="ECO:0007669"/>
    <property type="project" value="InterPro"/>
</dbReference>
<dbReference type="AlphaFoldDB" id="A0A9D2MJL4"/>
<dbReference type="EMBL" id="DWXO01000004">
    <property type="protein sequence ID" value="HJB79432.1"/>
    <property type="molecule type" value="Genomic_DNA"/>
</dbReference>
<dbReference type="Proteomes" id="UP000823921">
    <property type="component" value="Unassembled WGS sequence"/>
</dbReference>
<evidence type="ECO:0000256" key="2">
    <source>
        <dbReference type="ARBA" id="ARBA00022448"/>
    </source>
</evidence>
<name>A0A9D2MJL4_9FIRM</name>
<evidence type="ECO:0000256" key="7">
    <source>
        <dbReference type="ARBA" id="ARBA00023136"/>
    </source>
</evidence>
<feature type="transmembrane region" description="Helical" evidence="8">
    <location>
        <begin position="186"/>
        <end position="206"/>
    </location>
</feature>
<keyword evidence="6 8" id="KW-1133">Transmembrane helix</keyword>
<evidence type="ECO:0000256" key="6">
    <source>
        <dbReference type="ARBA" id="ARBA00022989"/>
    </source>
</evidence>
<dbReference type="SUPFAM" id="SSF161098">
    <property type="entry name" value="MetI-like"/>
    <property type="match status" value="1"/>
</dbReference>
<protein>
    <submittedName>
        <fullName evidence="10">Amino acid ABC transporter permease</fullName>
    </submittedName>
</protein>
<dbReference type="GO" id="GO:0043190">
    <property type="term" value="C:ATP-binding cassette (ABC) transporter complex"/>
    <property type="evidence" value="ECO:0007669"/>
    <property type="project" value="InterPro"/>
</dbReference>
<dbReference type="InterPro" id="IPR035906">
    <property type="entry name" value="MetI-like_sf"/>
</dbReference>
<evidence type="ECO:0000256" key="1">
    <source>
        <dbReference type="ARBA" id="ARBA00004651"/>
    </source>
</evidence>
<evidence type="ECO:0000256" key="8">
    <source>
        <dbReference type="RuleBase" id="RU363032"/>
    </source>
</evidence>
<evidence type="ECO:0000313" key="10">
    <source>
        <dbReference type="EMBL" id="HJB79432.1"/>
    </source>
</evidence>
<evidence type="ECO:0000256" key="5">
    <source>
        <dbReference type="ARBA" id="ARBA00022970"/>
    </source>
</evidence>
<comment type="subcellular location">
    <subcellularLocation>
        <location evidence="1 8">Cell membrane</location>
        <topology evidence="1 8">Multi-pass membrane protein</topology>
    </subcellularLocation>
</comment>
<dbReference type="NCBIfam" id="TIGR01726">
    <property type="entry name" value="HEQRo_perm_3TM"/>
    <property type="match status" value="1"/>
</dbReference>
<dbReference type="PANTHER" id="PTHR30614">
    <property type="entry name" value="MEMBRANE COMPONENT OF AMINO ACID ABC TRANSPORTER"/>
    <property type="match status" value="1"/>
</dbReference>
<dbReference type="InterPro" id="IPR000515">
    <property type="entry name" value="MetI-like"/>
</dbReference>
<keyword evidence="7 8" id="KW-0472">Membrane</keyword>
<feature type="domain" description="ABC transmembrane type-1" evidence="9">
    <location>
        <begin position="15"/>
        <end position="207"/>
    </location>
</feature>
<reference evidence="10" key="1">
    <citation type="journal article" date="2021" name="PeerJ">
        <title>Extensive microbial diversity within the chicken gut microbiome revealed by metagenomics and culture.</title>
        <authorList>
            <person name="Gilroy R."/>
            <person name="Ravi A."/>
            <person name="Getino M."/>
            <person name="Pursley I."/>
            <person name="Horton D.L."/>
            <person name="Alikhan N.F."/>
            <person name="Baker D."/>
            <person name="Gharbi K."/>
            <person name="Hall N."/>
            <person name="Watson M."/>
            <person name="Adriaenssens E.M."/>
            <person name="Foster-Nyarko E."/>
            <person name="Jarju S."/>
            <person name="Secka A."/>
            <person name="Antonio M."/>
            <person name="Oren A."/>
            <person name="Chaudhuri R.R."/>
            <person name="La Ragione R."/>
            <person name="Hildebrand F."/>
            <person name="Pallen M.J."/>
        </authorList>
    </citation>
    <scope>NUCLEOTIDE SEQUENCE</scope>
    <source>
        <strain evidence="10">CHK192-8294</strain>
    </source>
</reference>
<keyword evidence="2 8" id="KW-0813">Transport</keyword>
<dbReference type="Gene3D" id="1.10.3720.10">
    <property type="entry name" value="MetI-like"/>
    <property type="match status" value="1"/>
</dbReference>
<dbReference type="InterPro" id="IPR010065">
    <property type="entry name" value="AA_ABC_transptr_permease_3TM"/>
</dbReference>
<keyword evidence="4 8" id="KW-0812">Transmembrane</keyword>